<evidence type="ECO:0000313" key="2">
    <source>
        <dbReference type="EMBL" id="MFC5650306.1"/>
    </source>
</evidence>
<accession>A0ABW0W0N5</accession>
<reference evidence="3" key="1">
    <citation type="journal article" date="2019" name="Int. J. Syst. Evol. Microbiol.">
        <title>The Global Catalogue of Microorganisms (GCM) 10K type strain sequencing project: providing services to taxonomists for standard genome sequencing and annotation.</title>
        <authorList>
            <consortium name="The Broad Institute Genomics Platform"/>
            <consortium name="The Broad Institute Genome Sequencing Center for Infectious Disease"/>
            <person name="Wu L."/>
            <person name="Ma J."/>
        </authorList>
    </citation>
    <scope>NUCLEOTIDE SEQUENCE [LARGE SCALE GENOMIC DNA]</scope>
    <source>
        <strain evidence="3">CGMCC 1.3240</strain>
    </source>
</reference>
<keyword evidence="3" id="KW-1185">Reference proteome</keyword>
<organism evidence="2 3">
    <name type="scientific">Paenibacillus solisilvae</name>
    <dbReference type="NCBI Taxonomy" id="2486751"/>
    <lineage>
        <taxon>Bacteria</taxon>
        <taxon>Bacillati</taxon>
        <taxon>Bacillota</taxon>
        <taxon>Bacilli</taxon>
        <taxon>Bacillales</taxon>
        <taxon>Paenibacillaceae</taxon>
        <taxon>Paenibacillus</taxon>
    </lineage>
</organism>
<name>A0ABW0W0N5_9BACL</name>
<evidence type="ECO:0000259" key="1">
    <source>
        <dbReference type="PROSITE" id="PS51186"/>
    </source>
</evidence>
<dbReference type="Gene3D" id="3.40.630.30">
    <property type="match status" value="1"/>
</dbReference>
<dbReference type="InterPro" id="IPR000182">
    <property type="entry name" value="GNAT_dom"/>
</dbReference>
<comment type="caution">
    <text evidence="2">The sequence shown here is derived from an EMBL/GenBank/DDBJ whole genome shotgun (WGS) entry which is preliminary data.</text>
</comment>
<dbReference type="InterPro" id="IPR016181">
    <property type="entry name" value="Acyl_CoA_acyltransferase"/>
</dbReference>
<dbReference type="EMBL" id="JBHSOW010000047">
    <property type="protein sequence ID" value="MFC5650306.1"/>
    <property type="molecule type" value="Genomic_DNA"/>
</dbReference>
<dbReference type="RefSeq" id="WP_379188852.1">
    <property type="nucleotide sequence ID" value="NZ_JBHSOW010000047.1"/>
</dbReference>
<gene>
    <name evidence="2" type="ORF">ACFPYJ_14440</name>
</gene>
<dbReference type="Proteomes" id="UP001596047">
    <property type="component" value="Unassembled WGS sequence"/>
</dbReference>
<feature type="domain" description="N-acetyltransferase" evidence="1">
    <location>
        <begin position="120"/>
        <end position="258"/>
    </location>
</feature>
<dbReference type="SUPFAM" id="SSF55729">
    <property type="entry name" value="Acyl-CoA N-acyltransferases (Nat)"/>
    <property type="match status" value="1"/>
</dbReference>
<dbReference type="InterPro" id="IPR056935">
    <property type="entry name" value="Rv0428c-like_C"/>
</dbReference>
<dbReference type="PROSITE" id="PS51186">
    <property type="entry name" value="GNAT"/>
    <property type="match status" value="1"/>
</dbReference>
<proteinExistence type="predicted"/>
<dbReference type="Pfam" id="PF24553">
    <property type="entry name" value="Rv0428c_C"/>
    <property type="match status" value="1"/>
</dbReference>
<evidence type="ECO:0000313" key="3">
    <source>
        <dbReference type="Proteomes" id="UP001596047"/>
    </source>
</evidence>
<dbReference type="CDD" id="cd04301">
    <property type="entry name" value="NAT_SF"/>
    <property type="match status" value="1"/>
</dbReference>
<protein>
    <submittedName>
        <fullName evidence="2">GNAT family N-acetyltransferase</fullName>
    </submittedName>
</protein>
<sequence length="261" mass="29611">MTDSGNRRIEEYALNGWPALRTLLLDGWLLRFAEGYTKRSNSINPIYKEIKLTRDICGMIDYCEEQYAKAALNTTFKITPFAPADLDHILEAGGYAKVEPSHVKILDDFGSLKLPDLTEIKIGERITNKWLDVLAELNSLSEKNKAVTYQLLSGSHLKQGYFILYKYSIPVACGLGVIEDNYVGLYDIVTSLGHRNQGYGEQLILHILNWAKINGADKSYLLVLQNNAAANSLYNKIGYKERYTYWYRVKVPDTHSSETVL</sequence>